<dbReference type="EMBL" id="JAMSHJ010000005">
    <property type="protein sequence ID" value="KAI5405835.1"/>
    <property type="molecule type" value="Genomic_DNA"/>
</dbReference>
<comment type="caution">
    <text evidence="1">The sequence shown here is derived from an EMBL/GenBank/DDBJ whole genome shotgun (WGS) entry which is preliminary data.</text>
</comment>
<dbReference type="AlphaFoldDB" id="A0A9D4WS19"/>
<dbReference type="Gramene" id="Psat05G0255600-T1">
    <property type="protein sequence ID" value="KAI5405835.1"/>
    <property type="gene ID" value="KIW84_052556"/>
</dbReference>
<dbReference type="Proteomes" id="UP001058974">
    <property type="component" value="Chromosome 5"/>
</dbReference>
<organism evidence="1 2">
    <name type="scientific">Pisum sativum</name>
    <name type="common">Garden pea</name>
    <name type="synonym">Lathyrus oleraceus</name>
    <dbReference type="NCBI Taxonomy" id="3888"/>
    <lineage>
        <taxon>Eukaryota</taxon>
        <taxon>Viridiplantae</taxon>
        <taxon>Streptophyta</taxon>
        <taxon>Embryophyta</taxon>
        <taxon>Tracheophyta</taxon>
        <taxon>Spermatophyta</taxon>
        <taxon>Magnoliopsida</taxon>
        <taxon>eudicotyledons</taxon>
        <taxon>Gunneridae</taxon>
        <taxon>Pentapetalae</taxon>
        <taxon>rosids</taxon>
        <taxon>fabids</taxon>
        <taxon>Fabales</taxon>
        <taxon>Fabaceae</taxon>
        <taxon>Papilionoideae</taxon>
        <taxon>50 kb inversion clade</taxon>
        <taxon>NPAAA clade</taxon>
        <taxon>Hologalegina</taxon>
        <taxon>IRL clade</taxon>
        <taxon>Fabeae</taxon>
        <taxon>Lathyrus</taxon>
    </lineage>
</organism>
<accession>A0A9D4WS19</accession>
<reference evidence="1 2" key="1">
    <citation type="journal article" date="2022" name="Nat. Genet.">
        <title>Improved pea reference genome and pan-genome highlight genomic features and evolutionary characteristics.</title>
        <authorList>
            <person name="Yang T."/>
            <person name="Liu R."/>
            <person name="Luo Y."/>
            <person name="Hu S."/>
            <person name="Wang D."/>
            <person name="Wang C."/>
            <person name="Pandey M.K."/>
            <person name="Ge S."/>
            <person name="Xu Q."/>
            <person name="Li N."/>
            <person name="Li G."/>
            <person name="Huang Y."/>
            <person name="Saxena R.K."/>
            <person name="Ji Y."/>
            <person name="Li M."/>
            <person name="Yan X."/>
            <person name="He Y."/>
            <person name="Liu Y."/>
            <person name="Wang X."/>
            <person name="Xiang C."/>
            <person name="Varshney R.K."/>
            <person name="Ding H."/>
            <person name="Gao S."/>
            <person name="Zong X."/>
        </authorList>
    </citation>
    <scope>NUCLEOTIDE SEQUENCE [LARGE SCALE GENOMIC DNA]</scope>
    <source>
        <strain evidence="1 2">cv. Zhongwan 6</strain>
    </source>
</reference>
<sequence>MSGLEQHFPQELLVMLPWLLAIQDRLYLRNMTESRACLWGSCVLHNNDNLGDNLVNVLCMVGGLSPFHFNVLSSNPLSGMHSCLFDSLGSHFSPLDHDYSLLLVQRCHGKQNLATLLSTLFHAQHMEECAHRTPHLMNQYAFVMKPKEKEILEAAYESVKQREGPQNMHGKEVANNNAEILDIRTGARPRKPHSMWRDYVKE</sequence>
<name>A0A9D4WS19_PEA</name>
<gene>
    <name evidence="1" type="ORF">KIW84_052556</name>
</gene>
<protein>
    <submittedName>
        <fullName evidence="1">Uncharacterized protein</fullName>
    </submittedName>
</protein>
<proteinExistence type="predicted"/>
<evidence type="ECO:0000313" key="1">
    <source>
        <dbReference type="EMBL" id="KAI5405835.1"/>
    </source>
</evidence>
<keyword evidence="2" id="KW-1185">Reference proteome</keyword>
<evidence type="ECO:0000313" key="2">
    <source>
        <dbReference type="Proteomes" id="UP001058974"/>
    </source>
</evidence>